<reference evidence="2" key="1">
    <citation type="submission" date="2006-04" db="EMBL/GenBank/DDBJ databases">
        <title>Complete sequence of chromosome of Deinococcus geothermalis DSM 11300.</title>
        <authorList>
            <consortium name="US DOE Joint Genome Institute"/>
            <person name="Copeland A."/>
            <person name="Lucas S."/>
            <person name="Lapidus A."/>
            <person name="Barry K."/>
            <person name="Detter J.C."/>
            <person name="Glavina del Rio T."/>
            <person name="Hammon N."/>
            <person name="Israni S."/>
            <person name="Dalin E."/>
            <person name="Tice H."/>
            <person name="Pitluck S."/>
            <person name="Brettin T."/>
            <person name="Bruce D."/>
            <person name="Han C."/>
            <person name="Tapia R."/>
            <person name="Saunders E."/>
            <person name="Gilna P."/>
            <person name="Schmutz J."/>
            <person name="Larimer F."/>
            <person name="Land M."/>
            <person name="Hauser L."/>
            <person name="Kyrpides N."/>
            <person name="Kim E."/>
            <person name="Daly M.J."/>
            <person name="Fredrickson J.K."/>
            <person name="Makarova K.S."/>
            <person name="Gaidamakova E.K."/>
            <person name="Zhai M."/>
            <person name="Richardson P."/>
        </authorList>
    </citation>
    <scope>NUCLEOTIDE SEQUENCE</scope>
    <source>
        <strain evidence="2">DSM 11300</strain>
    </source>
</reference>
<dbReference type="Proteomes" id="UP000002431">
    <property type="component" value="Chromosome"/>
</dbReference>
<feature type="signal peptide" evidence="1">
    <location>
        <begin position="1"/>
        <end position="21"/>
    </location>
</feature>
<evidence type="ECO:0008006" key="4">
    <source>
        <dbReference type="Google" id="ProtNLM"/>
    </source>
</evidence>
<protein>
    <recommendedName>
        <fullName evidence="4">Carboxypeptidase regulatory-like domain-containing protein</fullName>
    </recommendedName>
</protein>
<sequence length="189" mass="20036">MKRHLSLLAAALLAGSGGALTVTGRVTGTVPAETRISGWAVSASGQPVQEMVSVPVVGGQFRLEIPTTAPSFRAQTALKAQNIAWPGVLDPVAVSAETQTAELKFFSYRDLNHNGQHDEGEPLREVTVNAGRGTLFVVWVNADVTVKASRGYEATLKRGWNAFIVEVGRAVKVAPFVDGTVDVTLNLGR</sequence>
<gene>
    <name evidence="2" type="ordered locus">Dgeo_1098</name>
</gene>
<dbReference type="HOGENOM" id="CLU_1445467_0_0_0"/>
<dbReference type="KEGG" id="dge:Dgeo_1098"/>
<evidence type="ECO:0000313" key="2">
    <source>
        <dbReference type="EMBL" id="ABF45396.1"/>
    </source>
</evidence>
<evidence type="ECO:0000313" key="3">
    <source>
        <dbReference type="Proteomes" id="UP000002431"/>
    </source>
</evidence>
<name>Q1IZD8_DEIGD</name>
<dbReference type="EMBL" id="CP000359">
    <property type="protein sequence ID" value="ABF45396.1"/>
    <property type="molecule type" value="Genomic_DNA"/>
</dbReference>
<accession>Q1IZD8</accession>
<evidence type="ECO:0000256" key="1">
    <source>
        <dbReference type="SAM" id="SignalP"/>
    </source>
</evidence>
<keyword evidence="3" id="KW-1185">Reference proteome</keyword>
<dbReference type="AlphaFoldDB" id="Q1IZD8"/>
<dbReference type="RefSeq" id="WP_011530233.1">
    <property type="nucleotide sequence ID" value="NC_008025.1"/>
</dbReference>
<organism evidence="2 3">
    <name type="scientific">Deinococcus geothermalis (strain DSM 11300 / CIP 105573 / AG-3a)</name>
    <dbReference type="NCBI Taxonomy" id="319795"/>
    <lineage>
        <taxon>Bacteria</taxon>
        <taxon>Thermotogati</taxon>
        <taxon>Deinococcota</taxon>
        <taxon>Deinococci</taxon>
        <taxon>Deinococcales</taxon>
        <taxon>Deinococcaceae</taxon>
        <taxon>Deinococcus</taxon>
    </lineage>
</organism>
<keyword evidence="1" id="KW-0732">Signal</keyword>
<proteinExistence type="predicted"/>
<feature type="chain" id="PRO_5004191600" description="Carboxypeptidase regulatory-like domain-containing protein" evidence="1">
    <location>
        <begin position="22"/>
        <end position="189"/>
    </location>
</feature>